<keyword evidence="2" id="KW-0732">Signal</keyword>
<evidence type="ECO:0000313" key="4">
    <source>
        <dbReference type="Proteomes" id="UP001163846"/>
    </source>
</evidence>
<feature type="region of interest" description="Disordered" evidence="1">
    <location>
        <begin position="27"/>
        <end position="54"/>
    </location>
</feature>
<reference evidence="3" key="1">
    <citation type="submission" date="2022-08" db="EMBL/GenBank/DDBJ databases">
        <authorList>
            <consortium name="DOE Joint Genome Institute"/>
            <person name="Min B."/>
            <person name="Riley R."/>
            <person name="Sierra-Patev S."/>
            <person name="Naranjo-Ortiz M."/>
            <person name="Looney B."/>
            <person name="Konkel Z."/>
            <person name="Slot J.C."/>
            <person name="Sakamoto Y."/>
            <person name="Steenwyk J.L."/>
            <person name="Rokas A."/>
            <person name="Carro J."/>
            <person name="Camarero S."/>
            <person name="Ferreira P."/>
            <person name="Molpeceres G."/>
            <person name="Ruiz-Duenas F.J."/>
            <person name="Serrano A."/>
            <person name="Henrissat B."/>
            <person name="Drula E."/>
            <person name="Hughes K.W."/>
            <person name="Mata J.L."/>
            <person name="Ishikawa N.K."/>
            <person name="Vargas-Isla R."/>
            <person name="Ushijima S."/>
            <person name="Smith C.A."/>
            <person name="Ahrendt S."/>
            <person name="Andreopoulos W."/>
            <person name="He G."/>
            <person name="Labutti K."/>
            <person name="Lipzen A."/>
            <person name="Ng V."/>
            <person name="Sandor L."/>
            <person name="Barry K."/>
            <person name="Martinez A.T."/>
            <person name="Xiao Y."/>
            <person name="Gibbons J.G."/>
            <person name="Terashima K."/>
            <person name="Hibbett D.S."/>
            <person name="Grigoriev I.V."/>
        </authorList>
    </citation>
    <scope>NUCLEOTIDE SEQUENCE</scope>
    <source>
        <strain evidence="3">TFB9207</strain>
    </source>
</reference>
<dbReference type="EMBL" id="MU806007">
    <property type="protein sequence ID" value="KAJ3842389.1"/>
    <property type="molecule type" value="Genomic_DNA"/>
</dbReference>
<evidence type="ECO:0000256" key="2">
    <source>
        <dbReference type="SAM" id="SignalP"/>
    </source>
</evidence>
<dbReference type="Proteomes" id="UP001163846">
    <property type="component" value="Unassembled WGS sequence"/>
</dbReference>
<organism evidence="3 4">
    <name type="scientific">Lentinula raphanica</name>
    <dbReference type="NCBI Taxonomy" id="153919"/>
    <lineage>
        <taxon>Eukaryota</taxon>
        <taxon>Fungi</taxon>
        <taxon>Dikarya</taxon>
        <taxon>Basidiomycota</taxon>
        <taxon>Agaricomycotina</taxon>
        <taxon>Agaricomycetes</taxon>
        <taxon>Agaricomycetidae</taxon>
        <taxon>Agaricales</taxon>
        <taxon>Marasmiineae</taxon>
        <taxon>Omphalotaceae</taxon>
        <taxon>Lentinula</taxon>
    </lineage>
</organism>
<evidence type="ECO:0000256" key="1">
    <source>
        <dbReference type="SAM" id="MobiDB-lite"/>
    </source>
</evidence>
<protein>
    <submittedName>
        <fullName evidence="3">Uncharacterized protein</fullName>
    </submittedName>
</protein>
<name>A0AA38PGC6_9AGAR</name>
<feature type="signal peptide" evidence="2">
    <location>
        <begin position="1"/>
        <end position="21"/>
    </location>
</feature>
<proteinExistence type="predicted"/>
<sequence length="163" mass="18399">MKIYPTYILIALSILAPVHRASPVTVLQSDDSSRLERRTNSFPSRASPIPPNPRSVDAANIRGYSQFLSPLKRNCFDSDFTPSDYTYPSKMPNNIVCYFSMYGVPTYYFHSNDTGTPTFLHKFRYGRSLEDDLRPQGLICTSTAGIVPFNPDARPSMSMVTKR</sequence>
<dbReference type="AlphaFoldDB" id="A0AA38PGC6"/>
<gene>
    <name evidence="3" type="ORF">F5878DRAFT_607836</name>
</gene>
<keyword evidence="4" id="KW-1185">Reference proteome</keyword>
<evidence type="ECO:0000313" key="3">
    <source>
        <dbReference type="EMBL" id="KAJ3842389.1"/>
    </source>
</evidence>
<accession>A0AA38PGC6</accession>
<comment type="caution">
    <text evidence="3">The sequence shown here is derived from an EMBL/GenBank/DDBJ whole genome shotgun (WGS) entry which is preliminary data.</text>
</comment>
<feature type="chain" id="PRO_5041433751" evidence="2">
    <location>
        <begin position="22"/>
        <end position="163"/>
    </location>
</feature>